<sequence length="211" mass="21903">MTDSQPPLRAAARDAMRAALLSVARDVLDTSGPHALSTRRIAARAQTSTTAIYALFGGKHGLTDALYAAGFGELTQVLGHVPTSADARERILALNRAYHAFAVARPALYVLMFERVVPGFSPSAASLGAARASLQPLERALEAAVSSGQLMVSSPEDAALRLWAATHGLVSVELSGHVGAADAPGMLDRTVLNLLAAWSTGGHGEFQHAGA</sequence>
<keyword evidence="1" id="KW-0805">Transcription regulation</keyword>
<dbReference type="Proteomes" id="UP000539473">
    <property type="component" value="Unassembled WGS sequence"/>
</dbReference>
<evidence type="ECO:0000259" key="5">
    <source>
        <dbReference type="PROSITE" id="PS50977"/>
    </source>
</evidence>
<dbReference type="InterPro" id="IPR050109">
    <property type="entry name" value="HTH-type_TetR-like_transc_reg"/>
</dbReference>
<organism evidence="7 8">
    <name type="scientific">Deinococcus metalli</name>
    <dbReference type="NCBI Taxonomy" id="1141878"/>
    <lineage>
        <taxon>Bacteria</taxon>
        <taxon>Thermotogati</taxon>
        <taxon>Deinococcota</taxon>
        <taxon>Deinococci</taxon>
        <taxon>Deinococcales</taxon>
        <taxon>Deinococcaceae</taxon>
        <taxon>Deinococcus</taxon>
    </lineage>
</organism>
<keyword evidence="9" id="KW-1185">Reference proteome</keyword>
<evidence type="ECO:0000256" key="3">
    <source>
        <dbReference type="ARBA" id="ARBA00023163"/>
    </source>
</evidence>
<dbReference type="GO" id="GO:0003700">
    <property type="term" value="F:DNA-binding transcription factor activity"/>
    <property type="evidence" value="ECO:0007669"/>
    <property type="project" value="TreeGrafter"/>
</dbReference>
<reference evidence="6" key="4">
    <citation type="submission" date="2024-05" db="EMBL/GenBank/DDBJ databases">
        <authorList>
            <person name="Sun Q."/>
            <person name="Zhou Y."/>
        </authorList>
    </citation>
    <scope>NUCLEOTIDE SEQUENCE</scope>
    <source>
        <strain evidence="6">CGMCC 1.18437</strain>
    </source>
</reference>
<evidence type="ECO:0000256" key="4">
    <source>
        <dbReference type="PROSITE-ProRule" id="PRU00335"/>
    </source>
</evidence>
<dbReference type="EMBL" id="BNAJ01000005">
    <property type="protein sequence ID" value="GHF45392.1"/>
    <property type="molecule type" value="Genomic_DNA"/>
</dbReference>
<dbReference type="PANTHER" id="PTHR30055:SF209">
    <property type="entry name" value="POSSIBLE TRANSCRIPTIONAL REGULATORY PROTEIN (PROBABLY TETR-FAMILY)"/>
    <property type="match status" value="1"/>
</dbReference>
<reference evidence="9" key="2">
    <citation type="journal article" date="2019" name="Int. J. Syst. Evol. Microbiol.">
        <title>The Global Catalogue of Microorganisms (GCM) 10K type strain sequencing project: providing services to taxonomists for standard genome sequencing and annotation.</title>
        <authorList>
            <consortium name="The Broad Institute Genomics Platform"/>
            <consortium name="The Broad Institute Genome Sequencing Center for Infectious Disease"/>
            <person name="Wu L."/>
            <person name="Ma J."/>
        </authorList>
    </citation>
    <scope>NUCLEOTIDE SEQUENCE [LARGE SCALE GENOMIC DNA]</scope>
    <source>
        <strain evidence="9">CGMCC 1.18437</strain>
    </source>
</reference>
<dbReference type="SUPFAM" id="SSF46689">
    <property type="entry name" value="Homeodomain-like"/>
    <property type="match status" value="1"/>
</dbReference>
<accession>A0A7W8KEP5</accession>
<dbReference type="EMBL" id="JACHFK010000005">
    <property type="protein sequence ID" value="MBB5376794.1"/>
    <property type="molecule type" value="Genomic_DNA"/>
</dbReference>
<dbReference type="InterPro" id="IPR009057">
    <property type="entry name" value="Homeodomain-like_sf"/>
</dbReference>
<dbReference type="InterPro" id="IPR036271">
    <property type="entry name" value="Tet_transcr_reg_TetR-rel_C_sf"/>
</dbReference>
<feature type="DNA-binding region" description="H-T-H motif" evidence="4">
    <location>
        <begin position="37"/>
        <end position="56"/>
    </location>
</feature>
<dbReference type="Gene3D" id="1.10.357.10">
    <property type="entry name" value="Tetracycline Repressor, domain 2"/>
    <property type="match status" value="1"/>
</dbReference>
<dbReference type="Pfam" id="PF00440">
    <property type="entry name" value="TetR_N"/>
    <property type="match status" value="1"/>
</dbReference>
<dbReference type="Pfam" id="PF13305">
    <property type="entry name" value="TetR_C_33"/>
    <property type="match status" value="1"/>
</dbReference>
<keyword evidence="3" id="KW-0804">Transcription</keyword>
<evidence type="ECO:0000313" key="6">
    <source>
        <dbReference type="EMBL" id="GHF45392.1"/>
    </source>
</evidence>
<dbReference type="SUPFAM" id="SSF48498">
    <property type="entry name" value="Tetracyclin repressor-like, C-terminal domain"/>
    <property type="match status" value="1"/>
</dbReference>
<dbReference type="PROSITE" id="PS50977">
    <property type="entry name" value="HTH_TETR_2"/>
    <property type="match status" value="1"/>
</dbReference>
<name>A0A7W8KEP5_9DEIO</name>
<dbReference type="RefSeq" id="WP_184111779.1">
    <property type="nucleotide sequence ID" value="NZ_BNAJ01000005.1"/>
</dbReference>
<dbReference type="PANTHER" id="PTHR30055">
    <property type="entry name" value="HTH-TYPE TRANSCRIPTIONAL REGULATOR RUTR"/>
    <property type="match status" value="1"/>
</dbReference>
<dbReference type="InterPro" id="IPR001647">
    <property type="entry name" value="HTH_TetR"/>
</dbReference>
<evidence type="ECO:0000313" key="7">
    <source>
        <dbReference type="EMBL" id="MBB5376794.1"/>
    </source>
</evidence>
<evidence type="ECO:0000313" key="9">
    <source>
        <dbReference type="Proteomes" id="UP000619376"/>
    </source>
</evidence>
<dbReference type="AlphaFoldDB" id="A0A7W8KEP5"/>
<protein>
    <submittedName>
        <fullName evidence="7">AcrR family transcriptional regulator</fullName>
    </submittedName>
    <submittedName>
        <fullName evidence="6">TetR family transcriptional regulator</fullName>
    </submittedName>
</protein>
<comment type="caution">
    <text evidence="7">The sequence shown here is derived from an EMBL/GenBank/DDBJ whole genome shotgun (WGS) entry which is preliminary data.</text>
</comment>
<reference evidence="7 8" key="3">
    <citation type="submission" date="2020-08" db="EMBL/GenBank/DDBJ databases">
        <title>Genomic Encyclopedia of Type Strains, Phase IV (KMG-IV): sequencing the most valuable type-strain genomes for metagenomic binning, comparative biology and taxonomic classification.</title>
        <authorList>
            <person name="Goeker M."/>
        </authorList>
    </citation>
    <scope>NUCLEOTIDE SEQUENCE [LARGE SCALE GENOMIC DNA]</scope>
    <source>
        <strain evidence="7 8">DSM 27521</strain>
    </source>
</reference>
<dbReference type="GO" id="GO:0000976">
    <property type="term" value="F:transcription cis-regulatory region binding"/>
    <property type="evidence" value="ECO:0007669"/>
    <property type="project" value="TreeGrafter"/>
</dbReference>
<reference evidence="6" key="1">
    <citation type="journal article" date="2014" name="Int. J. Syst. Evol. Microbiol.">
        <title>Complete genome of a new Firmicutes species belonging to the dominant human colonic microbiota ('Ruminococcus bicirculans') reveals two chromosomes and a selective capacity to utilize plant glucans.</title>
        <authorList>
            <consortium name="NISC Comparative Sequencing Program"/>
            <person name="Wegmann U."/>
            <person name="Louis P."/>
            <person name="Goesmann A."/>
            <person name="Henrissat B."/>
            <person name="Duncan S.H."/>
            <person name="Flint H.J."/>
        </authorList>
    </citation>
    <scope>NUCLEOTIDE SEQUENCE</scope>
    <source>
        <strain evidence="6">CGMCC 1.18437</strain>
    </source>
</reference>
<evidence type="ECO:0000313" key="8">
    <source>
        <dbReference type="Proteomes" id="UP000539473"/>
    </source>
</evidence>
<dbReference type="InterPro" id="IPR025996">
    <property type="entry name" value="MT1864/Rv1816-like_C"/>
</dbReference>
<evidence type="ECO:0000256" key="2">
    <source>
        <dbReference type="ARBA" id="ARBA00023125"/>
    </source>
</evidence>
<dbReference type="Proteomes" id="UP000619376">
    <property type="component" value="Unassembled WGS sequence"/>
</dbReference>
<gene>
    <name evidence="6" type="ORF">GCM10017781_22230</name>
    <name evidence="7" type="ORF">HNQ07_002258</name>
</gene>
<evidence type="ECO:0000256" key="1">
    <source>
        <dbReference type="ARBA" id="ARBA00023015"/>
    </source>
</evidence>
<feature type="domain" description="HTH tetR-type" evidence="5">
    <location>
        <begin position="14"/>
        <end position="74"/>
    </location>
</feature>
<keyword evidence="2 4" id="KW-0238">DNA-binding</keyword>
<proteinExistence type="predicted"/>